<evidence type="ECO:0000313" key="1">
    <source>
        <dbReference type="EMBL" id="KAF9469002.1"/>
    </source>
</evidence>
<dbReference type="Proteomes" id="UP000807353">
    <property type="component" value="Unassembled WGS sequence"/>
</dbReference>
<dbReference type="AlphaFoldDB" id="A0A9P5YHC3"/>
<sequence>MANEVKLVAGVATNHGFHQYHYDLDKFQIYLPLSLFTNTNLAAINHESASLTLQKINPTASWNKPPQVLNTEVFEKKHGRETELTHQSWIEAACNFVPFAANTGKDGTSGDWCKCWDQHFGFFESCPDAVNSFPAILELDI</sequence>
<comment type="caution">
    <text evidence="1">The sequence shown here is derived from an EMBL/GenBank/DDBJ whole genome shotgun (WGS) entry which is preliminary data.</text>
</comment>
<evidence type="ECO:0000313" key="2">
    <source>
        <dbReference type="Proteomes" id="UP000807353"/>
    </source>
</evidence>
<reference evidence="1" key="1">
    <citation type="submission" date="2020-11" db="EMBL/GenBank/DDBJ databases">
        <authorList>
            <consortium name="DOE Joint Genome Institute"/>
            <person name="Ahrendt S."/>
            <person name="Riley R."/>
            <person name="Andreopoulos W."/>
            <person name="Labutti K."/>
            <person name="Pangilinan J."/>
            <person name="Ruiz-Duenas F.J."/>
            <person name="Barrasa J.M."/>
            <person name="Sanchez-Garcia M."/>
            <person name="Camarero S."/>
            <person name="Miyauchi S."/>
            <person name="Serrano A."/>
            <person name="Linde D."/>
            <person name="Babiker R."/>
            <person name="Drula E."/>
            <person name="Ayuso-Fernandez I."/>
            <person name="Pacheco R."/>
            <person name="Padilla G."/>
            <person name="Ferreira P."/>
            <person name="Barriuso J."/>
            <person name="Kellner H."/>
            <person name="Castanera R."/>
            <person name="Alfaro M."/>
            <person name="Ramirez L."/>
            <person name="Pisabarro A.G."/>
            <person name="Kuo A."/>
            <person name="Tritt A."/>
            <person name="Lipzen A."/>
            <person name="He G."/>
            <person name="Yan M."/>
            <person name="Ng V."/>
            <person name="Cullen D."/>
            <person name="Martin F."/>
            <person name="Rosso M.-N."/>
            <person name="Henrissat B."/>
            <person name="Hibbett D."/>
            <person name="Martinez A.T."/>
            <person name="Grigoriev I.V."/>
        </authorList>
    </citation>
    <scope>NUCLEOTIDE SEQUENCE</scope>
    <source>
        <strain evidence="1">CBS 247.69</strain>
    </source>
</reference>
<protein>
    <submittedName>
        <fullName evidence="1">Uncharacterized protein</fullName>
    </submittedName>
</protein>
<dbReference type="OrthoDB" id="3018573at2759"/>
<name>A0A9P5YHC3_9AGAR</name>
<proteinExistence type="predicted"/>
<dbReference type="EMBL" id="MU150231">
    <property type="protein sequence ID" value="KAF9469002.1"/>
    <property type="molecule type" value="Genomic_DNA"/>
</dbReference>
<gene>
    <name evidence="1" type="ORF">BDZ94DRAFT_1304144</name>
</gene>
<keyword evidence="2" id="KW-1185">Reference proteome</keyword>
<accession>A0A9P5YHC3</accession>
<organism evidence="1 2">
    <name type="scientific">Collybia nuda</name>
    <dbReference type="NCBI Taxonomy" id="64659"/>
    <lineage>
        <taxon>Eukaryota</taxon>
        <taxon>Fungi</taxon>
        <taxon>Dikarya</taxon>
        <taxon>Basidiomycota</taxon>
        <taxon>Agaricomycotina</taxon>
        <taxon>Agaricomycetes</taxon>
        <taxon>Agaricomycetidae</taxon>
        <taxon>Agaricales</taxon>
        <taxon>Tricholomatineae</taxon>
        <taxon>Clitocybaceae</taxon>
        <taxon>Collybia</taxon>
    </lineage>
</organism>